<proteinExistence type="predicted"/>
<evidence type="ECO:0000313" key="3">
    <source>
        <dbReference type="Proteomes" id="UP000232673"/>
    </source>
</evidence>
<dbReference type="InterPro" id="IPR001173">
    <property type="entry name" value="Glyco_trans_2-like"/>
</dbReference>
<dbReference type="Proteomes" id="UP000232673">
    <property type="component" value="Unassembled WGS sequence"/>
</dbReference>
<accession>A0A2N0U2C6</accession>
<evidence type="ECO:0000313" key="2">
    <source>
        <dbReference type="EMBL" id="PKD21139.1"/>
    </source>
</evidence>
<sequence>MKLFNSEMKPLVSIIIPTYNRAHLIGETLDSVIAQTYKNWECIVVDDHSTDNTSQVGLEYTIKDERITFVKRPKGSLKGAASCRNIGLKNAKGDFVQFLDSDDLLAPDKLEVQFKYARKEILLTGKWGYFSSRDHLERFKYKQRSYRNFKAPLKLLSCFGKNDEFFPLHTYLIPMEVIKKAGKWREDLGNNDDAEYISRILRNTRKVKFVKLARVFYRVEGKSTLSGFNTYENALSAVKSLRYLEYNLSDYPKIKARYVGNLKANISKRIKASYPILYEQNADLWINN</sequence>
<dbReference type="AlphaFoldDB" id="A0A2N0U2C6"/>
<keyword evidence="3" id="KW-1185">Reference proteome</keyword>
<dbReference type="CDD" id="cd00761">
    <property type="entry name" value="Glyco_tranf_GTA_type"/>
    <property type="match status" value="1"/>
</dbReference>
<reference evidence="2 3" key="1">
    <citation type="submission" date="2015-10" db="EMBL/GenBank/DDBJ databases">
        <title>Draft genome sequence of Salegentibacter salinarum KCTC 12975.</title>
        <authorList>
            <person name="Lin W."/>
            <person name="Zheng Q."/>
        </authorList>
    </citation>
    <scope>NUCLEOTIDE SEQUENCE [LARGE SCALE GENOMIC DNA]</scope>
    <source>
        <strain evidence="2 3">KCTC 12975</strain>
    </source>
</reference>
<dbReference type="PANTHER" id="PTHR43685">
    <property type="entry name" value="GLYCOSYLTRANSFERASE"/>
    <property type="match status" value="1"/>
</dbReference>
<dbReference type="EMBL" id="LKTS01000002">
    <property type="protein sequence ID" value="PKD21139.1"/>
    <property type="molecule type" value="Genomic_DNA"/>
</dbReference>
<gene>
    <name evidence="2" type="ORF">APR41_12040</name>
</gene>
<dbReference type="InterPro" id="IPR050834">
    <property type="entry name" value="Glycosyltransf_2"/>
</dbReference>
<feature type="domain" description="Glycosyltransferase 2-like" evidence="1">
    <location>
        <begin position="13"/>
        <end position="132"/>
    </location>
</feature>
<comment type="caution">
    <text evidence="2">The sequence shown here is derived from an EMBL/GenBank/DDBJ whole genome shotgun (WGS) entry which is preliminary data.</text>
</comment>
<dbReference type="STRING" id="447422.SAMN05660903_02455"/>
<dbReference type="Pfam" id="PF00535">
    <property type="entry name" value="Glycos_transf_2"/>
    <property type="match status" value="1"/>
</dbReference>
<organism evidence="2 3">
    <name type="scientific">Salegentibacter salinarum</name>
    <dbReference type="NCBI Taxonomy" id="447422"/>
    <lineage>
        <taxon>Bacteria</taxon>
        <taxon>Pseudomonadati</taxon>
        <taxon>Bacteroidota</taxon>
        <taxon>Flavobacteriia</taxon>
        <taxon>Flavobacteriales</taxon>
        <taxon>Flavobacteriaceae</taxon>
        <taxon>Salegentibacter</taxon>
    </lineage>
</organism>
<dbReference type="Gene3D" id="3.90.550.10">
    <property type="entry name" value="Spore Coat Polysaccharide Biosynthesis Protein SpsA, Chain A"/>
    <property type="match status" value="1"/>
</dbReference>
<dbReference type="InterPro" id="IPR029044">
    <property type="entry name" value="Nucleotide-diphossugar_trans"/>
</dbReference>
<dbReference type="PANTHER" id="PTHR43685:SF2">
    <property type="entry name" value="GLYCOSYLTRANSFERASE 2-LIKE DOMAIN-CONTAINING PROTEIN"/>
    <property type="match status" value="1"/>
</dbReference>
<name>A0A2N0U2C6_9FLAO</name>
<dbReference type="SUPFAM" id="SSF53448">
    <property type="entry name" value="Nucleotide-diphospho-sugar transferases"/>
    <property type="match status" value="1"/>
</dbReference>
<protein>
    <recommendedName>
        <fullName evidence="1">Glycosyltransferase 2-like domain-containing protein</fullName>
    </recommendedName>
</protein>
<evidence type="ECO:0000259" key="1">
    <source>
        <dbReference type="Pfam" id="PF00535"/>
    </source>
</evidence>